<dbReference type="Proteomes" id="UP000075538">
    <property type="component" value="Unassembled WGS sequence"/>
</dbReference>
<comment type="similarity">
    <text evidence="1">Belongs to the ParB family.</text>
</comment>
<dbReference type="InterPro" id="IPR037972">
    <property type="entry name" value="RepB_N"/>
</dbReference>
<dbReference type="AlphaFoldDB" id="A0A149V8H0"/>
<dbReference type="GO" id="GO:0007059">
    <property type="term" value="P:chromosome segregation"/>
    <property type="evidence" value="ECO:0007669"/>
    <property type="project" value="TreeGrafter"/>
</dbReference>
<dbReference type="NCBIfam" id="TIGR03454">
    <property type="entry name" value="partition_RepB"/>
    <property type="match status" value="1"/>
</dbReference>
<accession>A0A149V8H0</accession>
<dbReference type="Pfam" id="PF07506">
    <property type="entry name" value="RepB"/>
    <property type="match status" value="1"/>
</dbReference>
<gene>
    <name evidence="4" type="ORF">AD953_05260</name>
</gene>
<dbReference type="Gene3D" id="3.90.1530.30">
    <property type="match status" value="1"/>
</dbReference>
<dbReference type="SMART" id="SM00470">
    <property type="entry name" value="ParB"/>
    <property type="match status" value="1"/>
</dbReference>
<dbReference type="SUPFAM" id="SSF109709">
    <property type="entry name" value="KorB DNA-binding domain-like"/>
    <property type="match status" value="1"/>
</dbReference>
<feature type="domain" description="ParB-like N-terminal" evidence="3">
    <location>
        <begin position="66"/>
        <end position="157"/>
    </location>
</feature>
<dbReference type="Pfam" id="PF02195">
    <property type="entry name" value="ParB_N"/>
    <property type="match status" value="1"/>
</dbReference>
<dbReference type="GO" id="GO:0003677">
    <property type="term" value="F:DNA binding"/>
    <property type="evidence" value="ECO:0007669"/>
    <property type="project" value="InterPro"/>
</dbReference>
<dbReference type="NCBIfam" id="TIGR00180">
    <property type="entry name" value="parB_part"/>
    <property type="match status" value="1"/>
</dbReference>
<dbReference type="PANTHER" id="PTHR33375:SF1">
    <property type="entry name" value="CHROMOSOME-PARTITIONING PROTEIN PARB-RELATED"/>
    <property type="match status" value="1"/>
</dbReference>
<name>A0A149V8H0_9PROT</name>
<dbReference type="InterPro" id="IPR036086">
    <property type="entry name" value="ParB/Sulfiredoxin_sf"/>
</dbReference>
<evidence type="ECO:0000313" key="5">
    <source>
        <dbReference type="Proteomes" id="UP000075538"/>
    </source>
</evidence>
<evidence type="ECO:0000313" key="4">
    <source>
        <dbReference type="EMBL" id="KXV76509.1"/>
    </source>
</evidence>
<dbReference type="InterPro" id="IPR003115">
    <property type="entry name" value="ParB_N"/>
</dbReference>
<dbReference type="InterPro" id="IPR011111">
    <property type="entry name" value="Plasmid_RepB"/>
</dbReference>
<dbReference type="SUPFAM" id="SSF110849">
    <property type="entry name" value="ParB/Sulfiredoxin"/>
    <property type="match status" value="1"/>
</dbReference>
<sequence>MARSHTLGKLIPNPTDAHRPNEVKPSGTFSRSGALGSVARSLGDLKAKAGEAEKLEEKLRDGSHVIELDPEKVDPSFLPDRLDVSDDTFSSLKDAIAENGQMSPILVRPNPGKSGRYQVAFGHRRLKACFELGITVKAIVKELSDTALLIAQGQENSERTDLSFLERALFAKKLESQGFGREVAMAALGIDKTELSRLIAVVRELDDEIVEYLGRCPTIGRKRWMDFADALKSPGGHKRCLNFIRGDGEQKHLDDEKRFIAAYKSAIGSEVSSIPKKDNQSLSWCSPDKDLVVKAGSGTRKGRMDIRADKSPEFVSFLLEKMPELYKDYSKSKKIS</sequence>
<dbReference type="RefSeq" id="WP_082794642.1">
    <property type="nucleotide sequence ID" value="NZ_LHZZ01000463.1"/>
</dbReference>
<evidence type="ECO:0000256" key="1">
    <source>
        <dbReference type="ARBA" id="ARBA00006295"/>
    </source>
</evidence>
<dbReference type="InterPro" id="IPR050336">
    <property type="entry name" value="Chromosome_partition/occlusion"/>
</dbReference>
<evidence type="ECO:0000259" key="3">
    <source>
        <dbReference type="SMART" id="SM00470"/>
    </source>
</evidence>
<dbReference type="PATRIC" id="fig|178901.15.peg.2014"/>
<comment type="caution">
    <text evidence="4">The sequence shown here is derived from an EMBL/GenBank/DDBJ whole genome shotgun (WGS) entry which is preliminary data.</text>
</comment>
<dbReference type="CDD" id="cd16405">
    <property type="entry name" value="RepB_like_N"/>
    <property type="match status" value="1"/>
</dbReference>
<dbReference type="InterPro" id="IPR004437">
    <property type="entry name" value="ParB/RepB/Spo0J"/>
</dbReference>
<dbReference type="InterPro" id="IPR017819">
    <property type="entry name" value="Plasmid_partition_RepB"/>
</dbReference>
<organism evidence="4 5">
    <name type="scientific">Acetobacter malorum</name>
    <dbReference type="NCBI Taxonomy" id="178901"/>
    <lineage>
        <taxon>Bacteria</taxon>
        <taxon>Pseudomonadati</taxon>
        <taxon>Pseudomonadota</taxon>
        <taxon>Alphaproteobacteria</taxon>
        <taxon>Acetobacterales</taxon>
        <taxon>Acetobacteraceae</taxon>
        <taxon>Acetobacter</taxon>
    </lineage>
</organism>
<protein>
    <recommendedName>
        <fullName evidence="3">ParB-like N-terminal domain-containing protein</fullName>
    </recommendedName>
</protein>
<dbReference type="PANTHER" id="PTHR33375">
    <property type="entry name" value="CHROMOSOME-PARTITIONING PROTEIN PARB-RELATED"/>
    <property type="match status" value="1"/>
</dbReference>
<evidence type="ECO:0000256" key="2">
    <source>
        <dbReference type="SAM" id="MobiDB-lite"/>
    </source>
</evidence>
<proteinExistence type="inferred from homology"/>
<dbReference type="EMBL" id="LHZZ01000463">
    <property type="protein sequence ID" value="KXV76509.1"/>
    <property type="molecule type" value="Genomic_DNA"/>
</dbReference>
<reference evidence="4 5" key="1">
    <citation type="submission" date="2015-06" db="EMBL/GenBank/DDBJ databases">
        <title>Improved classification and identification of acetic acid bacteria using matrix-assisted laser desorption/ionization time-of-flight mass spectrometry; Gluconobacter nephelii and Gluconobacter uchimurae are later heterotypic synonyms of Gluconobacter japonicus and Gluconobacter oxydans, respectively.</title>
        <authorList>
            <person name="Li L."/>
            <person name="Cleenwerck I."/>
            <person name="De Vuyst L."/>
            <person name="Vandamme P."/>
        </authorList>
    </citation>
    <scope>NUCLEOTIDE SEQUENCE [LARGE SCALE GENOMIC DNA]</scope>
    <source>
        <strain evidence="4 5">LMG 1604</strain>
    </source>
</reference>
<feature type="region of interest" description="Disordered" evidence="2">
    <location>
        <begin position="1"/>
        <end position="34"/>
    </location>
</feature>
<dbReference type="GO" id="GO:0005694">
    <property type="term" value="C:chromosome"/>
    <property type="evidence" value="ECO:0007669"/>
    <property type="project" value="TreeGrafter"/>
</dbReference>
<dbReference type="Gene3D" id="1.10.10.2830">
    <property type="match status" value="1"/>
</dbReference>